<dbReference type="RefSeq" id="WP_079490868.1">
    <property type="nucleotide sequence ID" value="NZ_FUZT01000004.1"/>
</dbReference>
<dbReference type="Proteomes" id="UP000190285">
    <property type="component" value="Unassembled WGS sequence"/>
</dbReference>
<dbReference type="SFLD" id="SFLDG01140">
    <property type="entry name" value="C2.B:_Phosphomannomutase_and_P"/>
    <property type="match status" value="1"/>
</dbReference>
<dbReference type="GO" id="GO:0005829">
    <property type="term" value="C:cytosol"/>
    <property type="evidence" value="ECO:0007669"/>
    <property type="project" value="TreeGrafter"/>
</dbReference>
<dbReference type="InterPro" id="IPR000150">
    <property type="entry name" value="Cof"/>
</dbReference>
<dbReference type="STRING" id="36842.SAMN02194393_01691"/>
<dbReference type="Gene3D" id="3.40.50.1000">
    <property type="entry name" value="HAD superfamily/HAD-like"/>
    <property type="match status" value="1"/>
</dbReference>
<dbReference type="GO" id="GO:0000287">
    <property type="term" value="F:magnesium ion binding"/>
    <property type="evidence" value="ECO:0007669"/>
    <property type="project" value="TreeGrafter"/>
</dbReference>
<dbReference type="InterPro" id="IPR036412">
    <property type="entry name" value="HAD-like_sf"/>
</dbReference>
<dbReference type="SFLD" id="SFLDS00003">
    <property type="entry name" value="Haloacid_Dehalogenase"/>
    <property type="match status" value="1"/>
</dbReference>
<dbReference type="NCBIfam" id="TIGR01484">
    <property type="entry name" value="HAD-SF-IIB"/>
    <property type="match status" value="1"/>
</dbReference>
<name>A0A1T5KD91_9FIRM</name>
<dbReference type="Pfam" id="PF08282">
    <property type="entry name" value="Hydrolase_3"/>
    <property type="match status" value="1"/>
</dbReference>
<dbReference type="NCBIfam" id="TIGR00099">
    <property type="entry name" value="Cof-subfamily"/>
    <property type="match status" value="1"/>
</dbReference>
<dbReference type="InterPro" id="IPR023214">
    <property type="entry name" value="HAD_sf"/>
</dbReference>
<dbReference type="PROSITE" id="PS01228">
    <property type="entry name" value="COF_1"/>
    <property type="match status" value="1"/>
</dbReference>
<dbReference type="CDD" id="cd07516">
    <property type="entry name" value="HAD_Pase"/>
    <property type="match status" value="1"/>
</dbReference>
<evidence type="ECO:0000313" key="1">
    <source>
        <dbReference type="EMBL" id="SKC61489.1"/>
    </source>
</evidence>
<organism evidence="1 2">
    <name type="scientific">Maledivibacter halophilus</name>
    <dbReference type="NCBI Taxonomy" id="36842"/>
    <lineage>
        <taxon>Bacteria</taxon>
        <taxon>Bacillati</taxon>
        <taxon>Bacillota</taxon>
        <taxon>Clostridia</taxon>
        <taxon>Peptostreptococcales</taxon>
        <taxon>Caminicellaceae</taxon>
        <taxon>Maledivibacter</taxon>
    </lineage>
</organism>
<evidence type="ECO:0008006" key="3">
    <source>
        <dbReference type="Google" id="ProtNLM"/>
    </source>
</evidence>
<protein>
    <recommendedName>
        <fullName evidence="3">Cof subfamily of IIB subfamily of haloacid dehalogenase superfamily/HAD-superfamily hydrolase, subfamily IIB</fullName>
    </recommendedName>
</protein>
<dbReference type="Gene3D" id="3.30.1240.10">
    <property type="match status" value="1"/>
</dbReference>
<dbReference type="PANTHER" id="PTHR10000">
    <property type="entry name" value="PHOSPHOSERINE PHOSPHATASE"/>
    <property type="match status" value="1"/>
</dbReference>
<accession>A0A1T5KD91</accession>
<dbReference type="AlphaFoldDB" id="A0A1T5KD91"/>
<dbReference type="GO" id="GO:0016791">
    <property type="term" value="F:phosphatase activity"/>
    <property type="evidence" value="ECO:0007669"/>
    <property type="project" value="TreeGrafter"/>
</dbReference>
<keyword evidence="2" id="KW-1185">Reference proteome</keyword>
<proteinExistence type="predicted"/>
<gene>
    <name evidence="1" type="ORF">SAMN02194393_01691</name>
</gene>
<dbReference type="InterPro" id="IPR006379">
    <property type="entry name" value="HAD-SF_hydro_IIB"/>
</dbReference>
<dbReference type="PANTHER" id="PTHR10000:SF8">
    <property type="entry name" value="HAD SUPERFAMILY HYDROLASE-LIKE, TYPE 3"/>
    <property type="match status" value="1"/>
</dbReference>
<reference evidence="1 2" key="1">
    <citation type="submission" date="2017-02" db="EMBL/GenBank/DDBJ databases">
        <authorList>
            <person name="Peterson S.W."/>
        </authorList>
    </citation>
    <scope>NUCLEOTIDE SEQUENCE [LARGE SCALE GENOMIC DNA]</scope>
    <source>
        <strain evidence="1 2">M1</strain>
    </source>
</reference>
<dbReference type="EMBL" id="FUZT01000004">
    <property type="protein sequence ID" value="SKC61489.1"/>
    <property type="molecule type" value="Genomic_DNA"/>
</dbReference>
<dbReference type="SUPFAM" id="SSF56784">
    <property type="entry name" value="HAD-like"/>
    <property type="match status" value="1"/>
</dbReference>
<dbReference type="OrthoDB" id="9781413at2"/>
<sequence length="280" mass="31765">MNYKLVSVDLDGTLLNSKDEIDNRTAALMKKAMELEVKFAMCSARIYLSTQYYNMQIDKRQPVITNNGGLITINEKEVFSNPLNIEELFEIIDIAMAEKNDIYFSFGNGDISRNCVCTNKITTINRINSEYNQIVPPEFRIDAKLVKEPITYIQNTNNAKIYKISFIDENPIVLKRINNRLRSLNKYEVTSSEANNIEVTQKGVNKGNALEKLAEYYGYALDECIAIGNDKNDLSMIKKAGLGVAMNNSNSFIKQYAKYITQRDNNNGGVAEIIEKFILS</sequence>
<evidence type="ECO:0000313" key="2">
    <source>
        <dbReference type="Proteomes" id="UP000190285"/>
    </source>
</evidence>